<dbReference type="EMBL" id="HBUE01292806">
    <property type="protein sequence ID" value="CAG6574852.1"/>
    <property type="molecule type" value="Transcribed_RNA"/>
</dbReference>
<organism evidence="2">
    <name type="scientific">Culex pipiens</name>
    <name type="common">House mosquito</name>
    <dbReference type="NCBI Taxonomy" id="7175"/>
    <lineage>
        <taxon>Eukaryota</taxon>
        <taxon>Metazoa</taxon>
        <taxon>Ecdysozoa</taxon>
        <taxon>Arthropoda</taxon>
        <taxon>Hexapoda</taxon>
        <taxon>Insecta</taxon>
        <taxon>Pterygota</taxon>
        <taxon>Neoptera</taxon>
        <taxon>Endopterygota</taxon>
        <taxon>Diptera</taxon>
        <taxon>Nematocera</taxon>
        <taxon>Culicoidea</taxon>
        <taxon>Culicidae</taxon>
        <taxon>Culicinae</taxon>
        <taxon>Culicini</taxon>
        <taxon>Culex</taxon>
        <taxon>Culex</taxon>
    </lineage>
</organism>
<dbReference type="AlphaFoldDB" id="A0A8D8NRE9"/>
<feature type="region of interest" description="Disordered" evidence="1">
    <location>
        <begin position="46"/>
        <end position="104"/>
    </location>
</feature>
<feature type="compositionally biased region" description="Basic and acidic residues" evidence="1">
    <location>
        <begin position="66"/>
        <end position="76"/>
    </location>
</feature>
<reference evidence="2" key="1">
    <citation type="submission" date="2021-05" db="EMBL/GenBank/DDBJ databases">
        <authorList>
            <person name="Alioto T."/>
            <person name="Alioto T."/>
            <person name="Gomez Garrido J."/>
        </authorList>
    </citation>
    <scope>NUCLEOTIDE SEQUENCE</scope>
</reference>
<dbReference type="EMBL" id="HBUE01187048">
    <property type="protein sequence ID" value="CAG6523196.1"/>
    <property type="molecule type" value="Transcribed_RNA"/>
</dbReference>
<evidence type="ECO:0000256" key="1">
    <source>
        <dbReference type="SAM" id="MobiDB-lite"/>
    </source>
</evidence>
<protein>
    <submittedName>
        <fullName evidence="2">(northern house mosquito) hypothetical protein</fullName>
    </submittedName>
</protein>
<name>A0A8D8NRE9_CULPI</name>
<feature type="region of interest" description="Disordered" evidence="1">
    <location>
        <begin position="1"/>
        <end position="33"/>
    </location>
</feature>
<evidence type="ECO:0000313" key="2">
    <source>
        <dbReference type="EMBL" id="CAG6574852.1"/>
    </source>
</evidence>
<sequence length="104" mass="11180">MHRAHPAEPGRGPGRLQKLRELHAGGKGQVRSASVVQHQLALLDVPQNHRVGPEQARHQGRAGAHKGRDAAREGDLRPQVQPAAAGPGRGEAFRPGWAVRPQEP</sequence>
<accession>A0A8D8NRE9</accession>
<proteinExistence type="predicted"/>